<dbReference type="GO" id="GO:0046872">
    <property type="term" value="F:metal ion binding"/>
    <property type="evidence" value="ECO:0007669"/>
    <property type="project" value="UniProtKB-KW"/>
</dbReference>
<dbReference type="SUPFAM" id="SSF54862">
    <property type="entry name" value="4Fe-4S ferredoxins"/>
    <property type="match status" value="1"/>
</dbReference>
<feature type="domain" description="4Fe-4S ferredoxin-type" evidence="4">
    <location>
        <begin position="38"/>
        <end position="67"/>
    </location>
</feature>
<keyword evidence="2" id="KW-0408">Iron</keyword>
<evidence type="ECO:0000256" key="1">
    <source>
        <dbReference type="ARBA" id="ARBA00022723"/>
    </source>
</evidence>
<keyword evidence="1" id="KW-0479">Metal-binding</keyword>
<dbReference type="PROSITE" id="PS51379">
    <property type="entry name" value="4FE4S_FER_2"/>
    <property type="match status" value="2"/>
</dbReference>
<dbReference type="InterPro" id="IPR017900">
    <property type="entry name" value="4Fe4S_Fe_S_CS"/>
</dbReference>
<dbReference type="PANTHER" id="PTHR43122:SF2">
    <property type="entry name" value="FERREDOXIN SUBUNIT OF PYRUVATE:FLAVODOXIN OXIDOREDUCTASE"/>
    <property type="match status" value="1"/>
</dbReference>
<keyword evidence="3" id="KW-0411">Iron-sulfur</keyword>
<name>A0A1F5RJG2_9BACT</name>
<proteinExistence type="predicted"/>
<comment type="caution">
    <text evidence="5">The sequence shown here is derived from an EMBL/GenBank/DDBJ whole genome shotgun (WGS) entry which is preliminary data.</text>
</comment>
<dbReference type="PANTHER" id="PTHR43122">
    <property type="entry name" value="FERREDOXIN SUBUNIT OF PYRUVATE:FLAVODOXIN OXIDOREDUCTASE-RELATED"/>
    <property type="match status" value="1"/>
</dbReference>
<evidence type="ECO:0000313" key="5">
    <source>
        <dbReference type="EMBL" id="OGF14333.1"/>
    </source>
</evidence>
<sequence>MPEIRVDETRCKGCELCTKACPKSCIEMSDTFSVTGYYPAKLAKEDCCIGCGLCAQICPDLAIAVWK</sequence>
<organism evidence="5 6">
    <name type="scientific">Candidatus Edwardsbacteria bacterium GWF2_54_11</name>
    <dbReference type="NCBI Taxonomy" id="1817851"/>
    <lineage>
        <taxon>Bacteria</taxon>
        <taxon>Candidatus Edwardsiibacteriota</taxon>
    </lineage>
</organism>
<reference evidence="5 6" key="1">
    <citation type="journal article" date="2016" name="Nat. Commun.">
        <title>Thousands of microbial genomes shed light on interconnected biogeochemical processes in an aquifer system.</title>
        <authorList>
            <person name="Anantharaman K."/>
            <person name="Brown C.T."/>
            <person name="Hug L.A."/>
            <person name="Sharon I."/>
            <person name="Castelle C.J."/>
            <person name="Probst A.J."/>
            <person name="Thomas B.C."/>
            <person name="Singh A."/>
            <person name="Wilkins M.J."/>
            <person name="Karaoz U."/>
            <person name="Brodie E.L."/>
            <person name="Williams K.H."/>
            <person name="Hubbard S.S."/>
            <person name="Banfield J.F."/>
        </authorList>
    </citation>
    <scope>NUCLEOTIDE SEQUENCE [LARGE SCALE GENOMIC DNA]</scope>
</reference>
<evidence type="ECO:0000313" key="6">
    <source>
        <dbReference type="Proteomes" id="UP000177230"/>
    </source>
</evidence>
<dbReference type="Pfam" id="PF12838">
    <property type="entry name" value="Fer4_7"/>
    <property type="match status" value="1"/>
</dbReference>
<gene>
    <name evidence="5" type="ORF">A2024_10105</name>
</gene>
<dbReference type="Proteomes" id="UP000177230">
    <property type="component" value="Unassembled WGS sequence"/>
</dbReference>
<dbReference type="EMBL" id="MFFM01000003">
    <property type="protein sequence ID" value="OGF14333.1"/>
    <property type="molecule type" value="Genomic_DNA"/>
</dbReference>
<dbReference type="Gene3D" id="3.30.70.20">
    <property type="match status" value="1"/>
</dbReference>
<protein>
    <submittedName>
        <fullName evidence="5">Tungsten formylmethanofuran dehydrogenase</fullName>
    </submittedName>
</protein>
<evidence type="ECO:0000259" key="4">
    <source>
        <dbReference type="PROSITE" id="PS51379"/>
    </source>
</evidence>
<dbReference type="GO" id="GO:0051536">
    <property type="term" value="F:iron-sulfur cluster binding"/>
    <property type="evidence" value="ECO:0007669"/>
    <property type="project" value="UniProtKB-KW"/>
</dbReference>
<feature type="domain" description="4Fe-4S ferredoxin-type" evidence="4">
    <location>
        <begin position="2"/>
        <end position="31"/>
    </location>
</feature>
<dbReference type="AlphaFoldDB" id="A0A1F5RJG2"/>
<evidence type="ECO:0000256" key="3">
    <source>
        <dbReference type="ARBA" id="ARBA00023014"/>
    </source>
</evidence>
<accession>A0A1F5RJG2</accession>
<evidence type="ECO:0000256" key="2">
    <source>
        <dbReference type="ARBA" id="ARBA00023004"/>
    </source>
</evidence>
<dbReference type="InterPro" id="IPR017896">
    <property type="entry name" value="4Fe4S_Fe-S-bd"/>
</dbReference>
<dbReference type="PROSITE" id="PS00198">
    <property type="entry name" value="4FE4S_FER_1"/>
    <property type="match status" value="1"/>
</dbReference>